<comment type="caution">
    <text evidence="3">The sequence shown here is derived from an EMBL/GenBank/DDBJ whole genome shotgun (WGS) entry which is preliminary data.</text>
</comment>
<accession>S7XHC2</accession>
<dbReference type="EMBL" id="ATCN01000770">
    <property type="protein sequence ID" value="EPR78459.1"/>
    <property type="molecule type" value="Genomic_DNA"/>
</dbReference>
<evidence type="ECO:0000313" key="4">
    <source>
        <dbReference type="Proteomes" id="UP000014978"/>
    </source>
</evidence>
<proteinExistence type="predicted"/>
<organism evidence="3 4">
    <name type="scientific">Spraguea lophii (strain 42_110)</name>
    <name type="common">Microsporidian parasite</name>
    <dbReference type="NCBI Taxonomy" id="1358809"/>
    <lineage>
        <taxon>Eukaryota</taxon>
        <taxon>Fungi</taxon>
        <taxon>Fungi incertae sedis</taxon>
        <taxon>Microsporidia</taxon>
        <taxon>Spragueidae</taxon>
        <taxon>Spraguea</taxon>
    </lineage>
</organism>
<dbReference type="AlphaFoldDB" id="S7XHC2"/>
<evidence type="ECO:0000256" key="2">
    <source>
        <dbReference type="ARBA" id="ARBA00023163"/>
    </source>
</evidence>
<protein>
    <submittedName>
        <fullName evidence="3">Uncharacterized protein</fullName>
    </submittedName>
</protein>
<keyword evidence="2" id="KW-0804">Transcription</keyword>
<reference evidence="4" key="1">
    <citation type="journal article" date="2013" name="PLoS Genet.">
        <title>The genome of Spraguea lophii and the basis of host-microsporidian interactions.</title>
        <authorList>
            <person name="Campbell S.E."/>
            <person name="Williams T.A."/>
            <person name="Yousuf A."/>
            <person name="Soanes D.M."/>
            <person name="Paszkiewicz K.H."/>
            <person name="Williams B.A.P."/>
        </authorList>
    </citation>
    <scope>NUCLEOTIDE SEQUENCE [LARGE SCALE GENOMIC DNA]</scope>
    <source>
        <strain evidence="4">42_110</strain>
    </source>
</reference>
<dbReference type="GO" id="GO:0000428">
    <property type="term" value="C:DNA-directed RNA polymerase complex"/>
    <property type="evidence" value="ECO:0007669"/>
    <property type="project" value="UniProtKB-KW"/>
</dbReference>
<name>S7XHC2_SPRLO</name>
<dbReference type="Proteomes" id="UP000014978">
    <property type="component" value="Unassembled WGS sequence"/>
</dbReference>
<dbReference type="InterPro" id="IPR036898">
    <property type="entry name" value="RNA_pol_Rpb7-like_N_sf"/>
</dbReference>
<evidence type="ECO:0000256" key="1">
    <source>
        <dbReference type="ARBA" id="ARBA00022478"/>
    </source>
</evidence>
<keyword evidence="4" id="KW-1185">Reference proteome</keyword>
<dbReference type="HOGENOM" id="CLU_1939490_0_0_1"/>
<dbReference type="InParanoid" id="S7XHC2"/>
<sequence>MSKYIFKSFEAEVKIKISPKYLKDIECGLDEYLQKFLLRYSFKSQGFILYYNILGFDKNFKLKMGDALPIVTCLVEFYILCIKEGDSIEIKDEMFLGIYPIYFDAERNSIMKIVEIDQRSNALPSIKVCN</sequence>
<evidence type="ECO:0000313" key="3">
    <source>
        <dbReference type="EMBL" id="EPR78459.1"/>
    </source>
</evidence>
<dbReference type="Gene3D" id="3.30.1490.120">
    <property type="entry name" value="RNA polymerase Rpb7-like, N-terminal domain"/>
    <property type="match status" value="1"/>
</dbReference>
<dbReference type="OMA" id="VEFYILC"/>
<dbReference type="VEuPathDB" id="MicrosporidiaDB:SLOPH_1146"/>
<keyword evidence="1" id="KW-0240">DNA-directed RNA polymerase</keyword>
<gene>
    <name evidence="3" type="ORF">SLOPH_1146</name>
</gene>